<evidence type="ECO:0000259" key="11">
    <source>
        <dbReference type="SMART" id="SM00756"/>
    </source>
</evidence>
<dbReference type="InterPro" id="IPR012932">
    <property type="entry name" value="VKOR"/>
</dbReference>
<keyword evidence="9" id="KW-0676">Redox-active center</keyword>
<keyword evidence="8" id="KW-1015">Disulfide bond</keyword>
<comment type="subcellular location">
    <subcellularLocation>
        <location evidence="1">Membrane</location>
        <topology evidence="1">Multi-pass membrane protein</topology>
    </subcellularLocation>
</comment>
<dbReference type="AlphaFoldDB" id="A0A8J6NJQ7"/>
<feature type="transmembrane region" description="Helical" evidence="10">
    <location>
        <begin position="52"/>
        <end position="74"/>
    </location>
</feature>
<evidence type="ECO:0000313" key="12">
    <source>
        <dbReference type="EMBL" id="MBC8335930.1"/>
    </source>
</evidence>
<evidence type="ECO:0000256" key="2">
    <source>
        <dbReference type="ARBA" id="ARBA00006214"/>
    </source>
</evidence>
<evidence type="ECO:0000256" key="6">
    <source>
        <dbReference type="ARBA" id="ARBA00023002"/>
    </source>
</evidence>
<evidence type="ECO:0000256" key="3">
    <source>
        <dbReference type="ARBA" id="ARBA00022692"/>
    </source>
</evidence>
<dbReference type="SMART" id="SM00756">
    <property type="entry name" value="VKc"/>
    <property type="match status" value="1"/>
</dbReference>
<dbReference type="Gene3D" id="1.20.1440.130">
    <property type="entry name" value="VKOR domain"/>
    <property type="match status" value="1"/>
</dbReference>
<feature type="transmembrane region" description="Helical" evidence="10">
    <location>
        <begin position="86"/>
        <end position="105"/>
    </location>
</feature>
<proteinExistence type="inferred from homology"/>
<evidence type="ECO:0000256" key="9">
    <source>
        <dbReference type="ARBA" id="ARBA00023284"/>
    </source>
</evidence>
<dbReference type="InterPro" id="IPR038354">
    <property type="entry name" value="VKOR_sf"/>
</dbReference>
<feature type="transmembrane region" description="Helical" evidence="10">
    <location>
        <begin position="111"/>
        <end position="134"/>
    </location>
</feature>
<gene>
    <name evidence="12" type="ORF">H8E29_11740</name>
</gene>
<evidence type="ECO:0000313" key="13">
    <source>
        <dbReference type="Proteomes" id="UP000614469"/>
    </source>
</evidence>
<dbReference type="PANTHER" id="PTHR34573:SF1">
    <property type="entry name" value="VITAMIN K EPOXIDE REDUCTASE DOMAIN-CONTAINING PROTEIN"/>
    <property type="match status" value="1"/>
</dbReference>
<keyword evidence="7 10" id="KW-0472">Membrane</keyword>
<dbReference type="PANTHER" id="PTHR34573">
    <property type="entry name" value="VKC DOMAIN-CONTAINING PROTEIN"/>
    <property type="match status" value="1"/>
</dbReference>
<evidence type="ECO:0000256" key="7">
    <source>
        <dbReference type="ARBA" id="ARBA00023136"/>
    </source>
</evidence>
<dbReference type="Pfam" id="PF07884">
    <property type="entry name" value="VKOR"/>
    <property type="match status" value="1"/>
</dbReference>
<dbReference type="CDD" id="cd12916">
    <property type="entry name" value="VKOR_1"/>
    <property type="match status" value="1"/>
</dbReference>
<dbReference type="InterPro" id="IPR044698">
    <property type="entry name" value="VKOR/LTO1"/>
</dbReference>
<keyword evidence="4" id="KW-0874">Quinone</keyword>
<accession>A0A8J6NJQ7</accession>
<feature type="domain" description="Vitamin K epoxide reductase" evidence="11">
    <location>
        <begin position="1"/>
        <end position="136"/>
    </location>
</feature>
<dbReference type="GO" id="GO:0016020">
    <property type="term" value="C:membrane"/>
    <property type="evidence" value="ECO:0007669"/>
    <property type="project" value="UniProtKB-SubCell"/>
</dbReference>
<comment type="caution">
    <text evidence="12">The sequence shown here is derived from an EMBL/GenBank/DDBJ whole genome shotgun (WGS) entry which is preliminary data.</text>
</comment>
<evidence type="ECO:0000256" key="10">
    <source>
        <dbReference type="SAM" id="Phobius"/>
    </source>
</evidence>
<organism evidence="12 13">
    <name type="scientific">Candidatus Desulfolinea nitratireducens</name>
    <dbReference type="NCBI Taxonomy" id="2841698"/>
    <lineage>
        <taxon>Bacteria</taxon>
        <taxon>Bacillati</taxon>
        <taxon>Chloroflexota</taxon>
        <taxon>Anaerolineae</taxon>
        <taxon>Anaerolineales</taxon>
        <taxon>Anaerolineales incertae sedis</taxon>
        <taxon>Candidatus Desulfolinea</taxon>
    </lineage>
</organism>
<evidence type="ECO:0000256" key="8">
    <source>
        <dbReference type="ARBA" id="ARBA00023157"/>
    </source>
</evidence>
<evidence type="ECO:0000256" key="5">
    <source>
        <dbReference type="ARBA" id="ARBA00022989"/>
    </source>
</evidence>
<keyword evidence="5 10" id="KW-1133">Transmembrane helix</keyword>
<dbReference type="GO" id="GO:0016491">
    <property type="term" value="F:oxidoreductase activity"/>
    <property type="evidence" value="ECO:0007669"/>
    <property type="project" value="UniProtKB-KW"/>
</dbReference>
<keyword evidence="3 10" id="KW-0812">Transmembrane</keyword>
<dbReference type="GO" id="GO:0048038">
    <property type="term" value="F:quinone binding"/>
    <property type="evidence" value="ECO:0007669"/>
    <property type="project" value="UniProtKB-KW"/>
</dbReference>
<protein>
    <submittedName>
        <fullName evidence="12">Vitamin K epoxide reductase family protein</fullName>
    </submittedName>
</protein>
<evidence type="ECO:0000256" key="1">
    <source>
        <dbReference type="ARBA" id="ARBA00004141"/>
    </source>
</evidence>
<sequence length="143" mass="15688">MKKLSIIALAAAIIGALDAAYLTWVKLSHNEVLCAPGIGDCYTVNTSRYSELYGIPVAVFGLATFLLIIAILVLEPRLPFLEENGSLILFGISLIGVIYSAYLSYLEEFVIHAWCPYCVLSAIVITIIFIISIMRLKQEGSQD</sequence>
<reference evidence="12 13" key="1">
    <citation type="submission" date="2020-08" db="EMBL/GenBank/DDBJ databases">
        <title>Bridging the membrane lipid divide: bacteria of the FCB group superphylum have the potential to synthesize archaeal ether lipids.</title>
        <authorList>
            <person name="Villanueva L."/>
            <person name="Von Meijenfeldt F.A.B."/>
            <person name="Westbye A.B."/>
            <person name="Yadav S."/>
            <person name="Hopmans E.C."/>
            <person name="Dutilh B.E."/>
            <person name="Sinninghe Damste J.S."/>
        </authorList>
    </citation>
    <scope>NUCLEOTIDE SEQUENCE [LARGE SCALE GENOMIC DNA]</scope>
    <source>
        <strain evidence="12">NIOZ-UU36</strain>
    </source>
</reference>
<dbReference type="EMBL" id="JACNJN010000130">
    <property type="protein sequence ID" value="MBC8335930.1"/>
    <property type="molecule type" value="Genomic_DNA"/>
</dbReference>
<evidence type="ECO:0000256" key="4">
    <source>
        <dbReference type="ARBA" id="ARBA00022719"/>
    </source>
</evidence>
<dbReference type="Proteomes" id="UP000614469">
    <property type="component" value="Unassembled WGS sequence"/>
</dbReference>
<name>A0A8J6NJQ7_9CHLR</name>
<comment type="similarity">
    <text evidence="2">Belongs to the VKOR family.</text>
</comment>
<keyword evidence="6" id="KW-0560">Oxidoreductase</keyword>